<accession>A0ABY7QSW6</accession>
<dbReference type="RefSeq" id="WP_271190957.1">
    <property type="nucleotide sequence ID" value="NZ_CP115667.1"/>
</dbReference>
<gene>
    <name evidence="1" type="ORF">O6R05_05300</name>
</gene>
<organism evidence="1 2">
    <name type="scientific">Peptoniphilus equinus</name>
    <dbReference type="NCBI Taxonomy" id="3016343"/>
    <lineage>
        <taxon>Bacteria</taxon>
        <taxon>Bacillati</taxon>
        <taxon>Bacillota</taxon>
        <taxon>Tissierellia</taxon>
        <taxon>Tissierellales</taxon>
        <taxon>Peptoniphilaceae</taxon>
        <taxon>Peptoniphilus</taxon>
    </lineage>
</organism>
<reference evidence="1 2" key="1">
    <citation type="submission" date="2023-01" db="EMBL/GenBank/DDBJ databases">
        <authorList>
            <person name="Lee S.H."/>
            <person name="Jung H.S."/>
            <person name="Yun J.U."/>
        </authorList>
    </citation>
    <scope>NUCLEOTIDE SEQUENCE [LARGE SCALE GENOMIC DNA]</scope>
    <source>
        <strain evidence="1 2">CBA3646</strain>
    </source>
</reference>
<protein>
    <submittedName>
        <fullName evidence="1">Uncharacterized protein</fullName>
    </submittedName>
</protein>
<dbReference type="Proteomes" id="UP001210339">
    <property type="component" value="Chromosome"/>
</dbReference>
<name>A0ABY7QSW6_9FIRM</name>
<proteinExistence type="predicted"/>
<evidence type="ECO:0000313" key="1">
    <source>
        <dbReference type="EMBL" id="WBW49426.1"/>
    </source>
</evidence>
<keyword evidence="2" id="KW-1185">Reference proteome</keyword>
<sequence length="86" mass="10625">MTKQEIFKESMARLKKKEEELYKREPERKLYDEGKITWSEYLKRAKVREEKERKEKNLKEIKPLNFMMQDLLLTMNFQKGMNKGEH</sequence>
<evidence type="ECO:0000313" key="2">
    <source>
        <dbReference type="Proteomes" id="UP001210339"/>
    </source>
</evidence>
<dbReference type="EMBL" id="CP115667">
    <property type="protein sequence ID" value="WBW49426.1"/>
    <property type="molecule type" value="Genomic_DNA"/>
</dbReference>